<reference evidence="1" key="2">
    <citation type="submission" date="2022-10" db="EMBL/GenBank/DDBJ databases">
        <authorList>
            <person name="Ngo T.-E."/>
        </authorList>
    </citation>
    <scope>NUCLEOTIDE SEQUENCE</scope>
    <source>
        <strain evidence="1">JHB</strain>
    </source>
</reference>
<sequence length="45" mass="4852">MSIFVFVICHDSKWSSGKEEPVADPAGQSIGSAIYLLSLLAPSWL</sequence>
<protein>
    <submittedName>
        <fullName evidence="1">Uncharacterized protein</fullName>
    </submittedName>
</protein>
<accession>A0A9Q9ST63</accession>
<dbReference type="EMBL" id="CP017708">
    <property type="protein sequence ID" value="WAN69152.1"/>
    <property type="molecule type" value="Genomic_DNA"/>
</dbReference>
<name>A0A9Q9ST63_MOOP1</name>
<dbReference type="AlphaFoldDB" id="A0A9Q9ST63"/>
<proteinExistence type="predicted"/>
<evidence type="ECO:0000313" key="1">
    <source>
        <dbReference type="EMBL" id="WAN69152.1"/>
    </source>
</evidence>
<gene>
    <name evidence="1" type="ORF">BJP36_43125</name>
</gene>
<dbReference type="Proteomes" id="UP000176944">
    <property type="component" value="Chromosome"/>
</dbReference>
<reference evidence="1" key="1">
    <citation type="journal article" date="2017" name="Proc. Natl. Acad. Sci. U.S.A.">
        <title>Comparative genomics uncovers the prolific and distinctive metabolic potential of the cyanobacterial genus Moorea.</title>
        <authorList>
            <person name="Leao T."/>
            <person name="Castelao G."/>
            <person name="Korobeynikov A."/>
            <person name="Monroe E.A."/>
            <person name="Podell S."/>
            <person name="Glukhov E."/>
            <person name="Allen E.E."/>
            <person name="Gerwick W.H."/>
            <person name="Gerwick L."/>
        </authorList>
    </citation>
    <scope>NUCLEOTIDE SEQUENCE</scope>
    <source>
        <strain evidence="1">JHB</strain>
    </source>
</reference>
<organism evidence="1">
    <name type="scientific">Moorena producens (strain JHB)</name>
    <dbReference type="NCBI Taxonomy" id="1454205"/>
    <lineage>
        <taxon>Bacteria</taxon>
        <taxon>Bacillati</taxon>
        <taxon>Cyanobacteriota</taxon>
        <taxon>Cyanophyceae</taxon>
        <taxon>Coleofasciculales</taxon>
        <taxon>Coleofasciculaceae</taxon>
        <taxon>Moorena</taxon>
    </lineage>
</organism>